<evidence type="ECO:0000313" key="1">
    <source>
        <dbReference type="EnsemblPlants" id="OB0199G10010.1"/>
    </source>
</evidence>
<reference evidence="1" key="1">
    <citation type="submission" date="2015-06" db="UniProtKB">
        <authorList>
            <consortium name="EnsemblPlants"/>
        </authorList>
    </citation>
    <scope>IDENTIFICATION</scope>
</reference>
<protein>
    <submittedName>
        <fullName evidence="1">Uncharacterized protein</fullName>
    </submittedName>
</protein>
<dbReference type="EnsemblPlants" id="OB0199G10010.1">
    <property type="protein sequence ID" value="OB0199G10010.1"/>
    <property type="gene ID" value="OB0199G10010"/>
</dbReference>
<keyword evidence="2" id="KW-1185">Reference proteome</keyword>
<dbReference type="HOGENOM" id="CLU_2376240_0_0_1"/>
<organism evidence="1">
    <name type="scientific">Oryza brachyantha</name>
    <name type="common">malo sina</name>
    <dbReference type="NCBI Taxonomy" id="4533"/>
    <lineage>
        <taxon>Eukaryota</taxon>
        <taxon>Viridiplantae</taxon>
        <taxon>Streptophyta</taxon>
        <taxon>Embryophyta</taxon>
        <taxon>Tracheophyta</taxon>
        <taxon>Spermatophyta</taxon>
        <taxon>Magnoliopsida</taxon>
        <taxon>Liliopsida</taxon>
        <taxon>Poales</taxon>
        <taxon>Poaceae</taxon>
        <taxon>BOP clade</taxon>
        <taxon>Oryzoideae</taxon>
        <taxon>Oryzeae</taxon>
        <taxon>Oryzinae</taxon>
        <taxon>Oryza</taxon>
    </lineage>
</organism>
<dbReference type="Gramene" id="OB0199G10010.1">
    <property type="protein sequence ID" value="OB0199G10010.1"/>
    <property type="gene ID" value="OB0199G10010"/>
</dbReference>
<dbReference type="AlphaFoldDB" id="J3KVJ4"/>
<name>J3KVJ4_ORYBR</name>
<evidence type="ECO:0000313" key="2">
    <source>
        <dbReference type="Proteomes" id="UP000006038"/>
    </source>
</evidence>
<proteinExistence type="predicted"/>
<dbReference type="Proteomes" id="UP000006038">
    <property type="component" value="Unassembled WGS sequence"/>
</dbReference>
<accession>J3KVJ4</accession>
<sequence length="95" mass="11266">MDIPQRTSLYSLWFGLGRYLIAFEPQTFVLDQREHPWQMLSLQSVLLRSKNFTSNVAIRMPPPVSIYHYFRSLKPTKWDRSPIPLFHAKIFKAIT</sequence>